<dbReference type="AlphaFoldDB" id="A0AAW4SN00"/>
<dbReference type="EMBL" id="JAIWWW010000025">
    <property type="protein sequence ID" value="MCA4523922.1"/>
    <property type="molecule type" value="Genomic_DNA"/>
</dbReference>
<sequence>MENIRAFYNDVINKITQLNSDAKVGLSKSYEDGAYNIFPVVLIDSDLMYRTLDNITNKFLALRNNEDRKIYANLLIKNINAYKVVAREFIDDFFHDKIVVKTIYGLYYVKSESEVSIEQNEDIENEHLSYLYKEDLHPFESMFFQILCDFGITLDGDSSQEEFPRIDLVDILKSENKSGSTRGQQFTTKRQTIAIVELLSGLGINTGSIDKTAIADFIQFLTGRQTELLPQNTTAYKLIERKEPDSKKEIKSFNSDSEFVASYFEKVGLFSLADKVRKGKI</sequence>
<evidence type="ECO:0000313" key="2">
    <source>
        <dbReference type="Proteomes" id="UP001197958"/>
    </source>
</evidence>
<reference evidence="1" key="1">
    <citation type="submission" date="2023-08" db="EMBL/GenBank/DDBJ databases">
        <title>Mucin Metabolism Genes Underlie the Key Renovations of Bacteroides xylanisolvens Genomes in Captive Great Apes.</title>
        <authorList>
            <person name="Nishida A.H."/>
        </authorList>
    </citation>
    <scope>NUCLEOTIDE SEQUENCE</scope>
    <source>
        <strain evidence="1">P19.10B</strain>
    </source>
</reference>
<comment type="caution">
    <text evidence="1">The sequence shown here is derived from an EMBL/GenBank/DDBJ whole genome shotgun (WGS) entry which is preliminary data.</text>
</comment>
<dbReference type="RefSeq" id="WP_225449579.1">
    <property type="nucleotide sequence ID" value="NZ_JAIWWK010000025.1"/>
</dbReference>
<organism evidence="1 2">
    <name type="scientific">Bacteroides xylanisolvens</name>
    <dbReference type="NCBI Taxonomy" id="371601"/>
    <lineage>
        <taxon>Bacteria</taxon>
        <taxon>Pseudomonadati</taxon>
        <taxon>Bacteroidota</taxon>
        <taxon>Bacteroidia</taxon>
        <taxon>Bacteroidales</taxon>
        <taxon>Bacteroidaceae</taxon>
        <taxon>Bacteroides</taxon>
    </lineage>
</organism>
<accession>A0AAW4SN00</accession>
<gene>
    <name evidence="1" type="ORF">LDZ35_11960</name>
</gene>
<evidence type="ECO:0000313" key="1">
    <source>
        <dbReference type="EMBL" id="MCA4523922.1"/>
    </source>
</evidence>
<proteinExistence type="predicted"/>
<name>A0AAW4SN00_9BACE</name>
<dbReference type="Proteomes" id="UP001197958">
    <property type="component" value="Unassembled WGS sequence"/>
</dbReference>
<protein>
    <submittedName>
        <fullName evidence="1">Uncharacterized protein</fullName>
    </submittedName>
</protein>